<dbReference type="VEuPathDB" id="FungiDB:DIURU_005777"/>
<sequence length="193" mass="22577">MISRHLAEVKGMMQSLYETYLGYNPNDPNSQLMRVMSDNLLDRNSTSAGQTINFVEVMIHYINNLATTDAQRDEWWEKTTMLLPIEINKGYERGVTTEQDQKNLKTYLQYLLERQRSLRHIKFIISRNRLTDPVYVHHTKNAVDHIFEFATASPWDITVRKLQNMFPPGYTINGEPVVARIHLITANYRETIS</sequence>
<organism evidence="1 2">
    <name type="scientific">Diutina rugosa</name>
    <name type="common">Yeast</name>
    <name type="synonym">Candida rugosa</name>
    <dbReference type="NCBI Taxonomy" id="5481"/>
    <lineage>
        <taxon>Eukaryota</taxon>
        <taxon>Fungi</taxon>
        <taxon>Dikarya</taxon>
        <taxon>Ascomycota</taxon>
        <taxon>Saccharomycotina</taxon>
        <taxon>Pichiomycetes</taxon>
        <taxon>Debaryomycetaceae</taxon>
        <taxon>Diutina</taxon>
    </lineage>
</organism>
<keyword evidence="2" id="KW-1185">Reference proteome</keyword>
<protein>
    <submittedName>
        <fullName evidence="1">Uncharacterized protein</fullName>
    </submittedName>
</protein>
<dbReference type="Proteomes" id="UP000449547">
    <property type="component" value="Unassembled WGS sequence"/>
</dbReference>
<name>A0A642UC34_DIURU</name>
<dbReference type="RefSeq" id="XP_034009451.1">
    <property type="nucleotide sequence ID" value="XM_034158796.1"/>
</dbReference>
<dbReference type="EMBL" id="SWFT01000164">
    <property type="protein sequence ID" value="KAA8896511.1"/>
    <property type="molecule type" value="Genomic_DNA"/>
</dbReference>
<accession>A0A642UC34</accession>
<dbReference type="AlphaFoldDB" id="A0A642UC34"/>
<reference evidence="1 2" key="1">
    <citation type="submission" date="2019-07" db="EMBL/GenBank/DDBJ databases">
        <title>Genome assembly of two rare yeast pathogens: Diutina rugosa and Trichomonascus ciferrii.</title>
        <authorList>
            <person name="Mixao V."/>
            <person name="Saus E."/>
            <person name="Hansen A."/>
            <person name="Lass-Flor C."/>
            <person name="Gabaldon T."/>
        </authorList>
    </citation>
    <scope>NUCLEOTIDE SEQUENCE [LARGE SCALE GENOMIC DNA]</scope>
    <source>
        <strain evidence="1 2">CBS 613</strain>
    </source>
</reference>
<comment type="caution">
    <text evidence="1">The sequence shown here is derived from an EMBL/GenBank/DDBJ whole genome shotgun (WGS) entry which is preliminary data.</text>
</comment>
<dbReference type="GeneID" id="54784428"/>
<evidence type="ECO:0000313" key="1">
    <source>
        <dbReference type="EMBL" id="KAA8896511.1"/>
    </source>
</evidence>
<evidence type="ECO:0000313" key="2">
    <source>
        <dbReference type="Proteomes" id="UP000449547"/>
    </source>
</evidence>
<gene>
    <name evidence="1" type="ORF">DIURU_005777</name>
</gene>
<proteinExistence type="predicted"/>